<keyword evidence="1" id="KW-0175">Coiled coil</keyword>
<name>A0A9P5SF70_9FUNG</name>
<feature type="compositionally biased region" description="Low complexity" evidence="2">
    <location>
        <begin position="546"/>
        <end position="573"/>
    </location>
</feature>
<dbReference type="AlphaFoldDB" id="A0A9P5SF70"/>
<dbReference type="Proteomes" id="UP000696485">
    <property type="component" value="Unassembled WGS sequence"/>
</dbReference>
<accession>A0A9P5SF70</accession>
<sequence>MAHSYAPSAIQYATHQAVLNFFQDPPNVDMLKLLAQHQGRKLSEKSKDKNEDVRCIEDKYEQLCPGQADYDGIHFDLSSADECHKDNRPRIFLAAYHLRDYIERLFHCTKELYNANVSVDGRPLRILASDLNCYVDELTNVSTEALMTLYFQMVNAKRCLDAHLATSPLTHFMPTHLSKIAGDLVDLDDKIQKAREAPEAVKKSEAIEDSNKKKDIHKSLKVLTPNAMDGSCPGQPLSPDLASPPLEANSSSVASPPATPRPSTGATSSTASIPTPRITSSAAPNLLPEEHSSGDRIEHSYAPSAIHYASWDKVVSFFQDPPDAETLMSRLRYGGRFYNRETRYKGRADYKGVLFDFSGKNQDAKKTRPRRFLTALFIMDRMKRMVVGAYDGIPGLRDLHKANLTVSSRIFNSLAVDLKETPSLKGISTEALLTLYFQIVNAKRCLDAHLARPKARSFKPTKMSEIADHLVGYDDKIQAAKEEWRAARSTENGNDSGRIESSIKDHGAEVLDMSFDERCPSPGLTDAAPAPQPNTRSTAPPPAAPLPSSVLATPTTRSTPARPSSPPGAGASTLQPSKLSGVAHDRVEQELARMWREQDHLQAMYKTQYENMLAKIKAQQDDMLDKITVRLVEVGAREKVQAEMMARIKSQQSTIEALQGRLDAVESELSKSKRYQELLEQRVVKLTEQSNEQQILISRLDIGLEGTTSRTIRHDVQLRGLESRMP</sequence>
<feature type="compositionally biased region" description="Polar residues" evidence="2">
    <location>
        <begin position="261"/>
        <end position="283"/>
    </location>
</feature>
<feature type="region of interest" description="Disordered" evidence="2">
    <location>
        <begin position="224"/>
        <end position="295"/>
    </location>
</feature>
<feature type="coiled-coil region" evidence="1">
    <location>
        <begin position="648"/>
        <end position="675"/>
    </location>
</feature>
<feature type="region of interest" description="Disordered" evidence="2">
    <location>
        <begin position="515"/>
        <end position="581"/>
    </location>
</feature>
<keyword evidence="4" id="KW-1185">Reference proteome</keyword>
<organism evidence="3 4">
    <name type="scientific">Podila minutissima</name>
    <dbReference type="NCBI Taxonomy" id="64525"/>
    <lineage>
        <taxon>Eukaryota</taxon>
        <taxon>Fungi</taxon>
        <taxon>Fungi incertae sedis</taxon>
        <taxon>Mucoromycota</taxon>
        <taxon>Mortierellomycotina</taxon>
        <taxon>Mortierellomycetes</taxon>
        <taxon>Mortierellales</taxon>
        <taxon>Mortierellaceae</taxon>
        <taxon>Podila</taxon>
    </lineage>
</organism>
<evidence type="ECO:0000313" key="4">
    <source>
        <dbReference type="Proteomes" id="UP000696485"/>
    </source>
</evidence>
<dbReference type="EMBL" id="JAAAUY010000633">
    <property type="protein sequence ID" value="KAF9327742.1"/>
    <property type="molecule type" value="Genomic_DNA"/>
</dbReference>
<proteinExistence type="predicted"/>
<evidence type="ECO:0000313" key="3">
    <source>
        <dbReference type="EMBL" id="KAF9327742.1"/>
    </source>
</evidence>
<protein>
    <submittedName>
        <fullName evidence="3">Uncharacterized protein</fullName>
    </submittedName>
</protein>
<comment type="caution">
    <text evidence="3">The sequence shown here is derived from an EMBL/GenBank/DDBJ whole genome shotgun (WGS) entry which is preliminary data.</text>
</comment>
<evidence type="ECO:0000256" key="2">
    <source>
        <dbReference type="SAM" id="MobiDB-lite"/>
    </source>
</evidence>
<evidence type="ECO:0000256" key="1">
    <source>
        <dbReference type="SAM" id="Coils"/>
    </source>
</evidence>
<reference evidence="3" key="1">
    <citation type="journal article" date="2020" name="Fungal Divers.">
        <title>Resolving the Mortierellaceae phylogeny through synthesis of multi-gene phylogenetics and phylogenomics.</title>
        <authorList>
            <person name="Vandepol N."/>
            <person name="Liber J."/>
            <person name="Desiro A."/>
            <person name="Na H."/>
            <person name="Kennedy M."/>
            <person name="Barry K."/>
            <person name="Grigoriev I.V."/>
            <person name="Miller A.N."/>
            <person name="O'Donnell K."/>
            <person name="Stajich J.E."/>
            <person name="Bonito G."/>
        </authorList>
    </citation>
    <scope>NUCLEOTIDE SEQUENCE</scope>
    <source>
        <strain evidence="3">NVP1</strain>
    </source>
</reference>
<gene>
    <name evidence="3" type="ORF">BG006_009000</name>
</gene>